<accession>A0ABQ4S8V5</accession>
<reference evidence="2" key="1">
    <citation type="journal article" date="2021" name="Front. Microbiol.">
        <title>Comprehensive Comparative Genomics and Phenotyping of Methylobacterium Species.</title>
        <authorList>
            <person name="Alessa O."/>
            <person name="Ogura Y."/>
            <person name="Fujitani Y."/>
            <person name="Takami H."/>
            <person name="Hayashi T."/>
            <person name="Sahin N."/>
            <person name="Tani A."/>
        </authorList>
    </citation>
    <scope>NUCLEOTIDE SEQUENCE</scope>
    <source>
        <strain evidence="2">DSM 17168</strain>
    </source>
</reference>
<dbReference type="InterPro" id="IPR009725">
    <property type="entry name" value="3_dmu_93_MTrfase"/>
</dbReference>
<dbReference type="EMBL" id="BPQQ01000001">
    <property type="protein sequence ID" value="GJD98100.1"/>
    <property type="molecule type" value="Genomic_DNA"/>
</dbReference>
<evidence type="ECO:0000313" key="2">
    <source>
        <dbReference type="EMBL" id="GJD98100.1"/>
    </source>
</evidence>
<dbReference type="InterPro" id="IPR028973">
    <property type="entry name" value="PhnB-like"/>
</dbReference>
<organism evidence="2 3">
    <name type="scientific">Methylobacterium isbiliense</name>
    <dbReference type="NCBI Taxonomy" id="315478"/>
    <lineage>
        <taxon>Bacteria</taxon>
        <taxon>Pseudomonadati</taxon>
        <taxon>Pseudomonadota</taxon>
        <taxon>Alphaproteobacteria</taxon>
        <taxon>Hyphomicrobiales</taxon>
        <taxon>Methylobacteriaceae</taxon>
        <taxon>Methylobacterium</taxon>
    </lineage>
</organism>
<feature type="domain" description="PhnB-like" evidence="1">
    <location>
        <begin position="3"/>
        <end position="118"/>
    </location>
</feature>
<dbReference type="SUPFAM" id="SSF54593">
    <property type="entry name" value="Glyoxalase/Bleomycin resistance protein/Dihydroxybiphenyl dioxygenase"/>
    <property type="match status" value="1"/>
</dbReference>
<dbReference type="PANTHER" id="PTHR33990">
    <property type="entry name" value="PROTEIN YJDN-RELATED"/>
    <property type="match status" value="1"/>
</dbReference>
<dbReference type="Gene3D" id="3.10.180.10">
    <property type="entry name" value="2,3-Dihydroxybiphenyl 1,2-Dioxygenase, domain 1"/>
    <property type="match status" value="1"/>
</dbReference>
<name>A0ABQ4S8V5_9HYPH</name>
<dbReference type="RefSeq" id="WP_238233057.1">
    <property type="nucleotide sequence ID" value="NZ_BPQQ01000001.1"/>
</dbReference>
<evidence type="ECO:0000313" key="3">
    <source>
        <dbReference type="Proteomes" id="UP001055153"/>
    </source>
</evidence>
<reference evidence="2" key="2">
    <citation type="submission" date="2021-08" db="EMBL/GenBank/DDBJ databases">
        <authorList>
            <person name="Tani A."/>
            <person name="Ola A."/>
            <person name="Ogura Y."/>
            <person name="Katsura K."/>
            <person name="Hayashi T."/>
        </authorList>
    </citation>
    <scope>NUCLEOTIDE SEQUENCE</scope>
    <source>
        <strain evidence="2">DSM 17168</strain>
    </source>
</reference>
<sequence length="160" mass="17019">MPKASTCLWFARDAEEAVHFYVSLVPNSSLGQILRAPGPWPGGEPGDVILLTFTLGGQSFQALNGGVPADYGMAASISVSCTDQAEVDRVWDALIRDGGSEIMCGWLRDRWGVPWQIVPEALPRLLADADSAVAARVFAAMQSMIKLDVAALQRAADGSS</sequence>
<dbReference type="CDD" id="cd06588">
    <property type="entry name" value="PhnB_like"/>
    <property type="match status" value="1"/>
</dbReference>
<comment type="caution">
    <text evidence="2">The sequence shown here is derived from an EMBL/GenBank/DDBJ whole genome shotgun (WGS) entry which is preliminary data.</text>
</comment>
<gene>
    <name evidence="2" type="ORF">GMJLKIPL_0006</name>
</gene>
<dbReference type="InterPro" id="IPR029068">
    <property type="entry name" value="Glyas_Bleomycin-R_OHBP_Dase"/>
</dbReference>
<dbReference type="Pfam" id="PF06983">
    <property type="entry name" value="3-dmu-9_3-mt"/>
    <property type="match status" value="1"/>
</dbReference>
<protein>
    <recommendedName>
        <fullName evidence="1">PhnB-like domain-containing protein</fullName>
    </recommendedName>
</protein>
<dbReference type="PIRSF" id="PIRSF021700">
    <property type="entry name" value="3_dmu_93_MTrfase"/>
    <property type="match status" value="1"/>
</dbReference>
<proteinExistence type="predicted"/>
<dbReference type="Proteomes" id="UP001055153">
    <property type="component" value="Unassembled WGS sequence"/>
</dbReference>
<dbReference type="PANTHER" id="PTHR33990:SF2">
    <property type="entry name" value="PHNB-LIKE DOMAIN-CONTAINING PROTEIN"/>
    <property type="match status" value="1"/>
</dbReference>
<keyword evidence="3" id="KW-1185">Reference proteome</keyword>
<evidence type="ECO:0000259" key="1">
    <source>
        <dbReference type="Pfam" id="PF06983"/>
    </source>
</evidence>